<evidence type="ECO:0000313" key="7">
    <source>
        <dbReference type="Proteomes" id="UP000038045"/>
    </source>
</evidence>
<keyword evidence="4 6" id="KW-1133">Transmembrane helix</keyword>
<reference evidence="8" key="1">
    <citation type="submission" date="2017-02" db="UniProtKB">
        <authorList>
            <consortium name="WormBaseParasite"/>
        </authorList>
    </citation>
    <scope>IDENTIFICATION</scope>
</reference>
<dbReference type="Proteomes" id="UP000038045">
    <property type="component" value="Unplaced"/>
</dbReference>
<sequence>MPIFPLFGPKFSAFLIFMSLCGVVFLSLLGVFFMSNAVTLFPDIHYEGGEGDGPLDEKEVDARYYEKAIQCWTAAGMYGVTFIFVLFQNRYNVGGLI</sequence>
<dbReference type="WBParaSite" id="PTRK_0001582300.1">
    <property type="protein sequence ID" value="PTRK_0001582300.1"/>
    <property type="gene ID" value="PTRK_0001582300"/>
</dbReference>
<accession>A0A0N5A2G0</accession>
<comment type="similarity">
    <text evidence="2">Belongs to the RNase K family.</text>
</comment>
<keyword evidence="5 6" id="KW-0472">Membrane</keyword>
<evidence type="ECO:0000256" key="4">
    <source>
        <dbReference type="ARBA" id="ARBA00022989"/>
    </source>
</evidence>
<evidence type="ECO:0000256" key="6">
    <source>
        <dbReference type="SAM" id="Phobius"/>
    </source>
</evidence>
<name>A0A0N5A2G0_PARTI</name>
<feature type="transmembrane region" description="Helical" evidence="6">
    <location>
        <begin position="12"/>
        <end position="33"/>
    </location>
</feature>
<dbReference type="GO" id="GO:0004521">
    <property type="term" value="F:RNA endonuclease activity"/>
    <property type="evidence" value="ECO:0007669"/>
    <property type="project" value="InterPro"/>
</dbReference>
<protein>
    <submittedName>
        <fullName evidence="8">Aa_trans domain-containing protein</fullName>
    </submittedName>
</protein>
<proteinExistence type="inferred from homology"/>
<evidence type="ECO:0000256" key="1">
    <source>
        <dbReference type="ARBA" id="ARBA00004141"/>
    </source>
</evidence>
<evidence type="ECO:0000256" key="5">
    <source>
        <dbReference type="ARBA" id="ARBA00023136"/>
    </source>
</evidence>
<dbReference type="PANTHER" id="PTHR31733">
    <property type="entry name" value="RIBONUCLEASE KAPPA"/>
    <property type="match status" value="1"/>
</dbReference>
<dbReference type="InterPro" id="IPR026770">
    <property type="entry name" value="RNase_K"/>
</dbReference>
<evidence type="ECO:0000313" key="8">
    <source>
        <dbReference type="WBParaSite" id="PTRK_0001582300.1"/>
    </source>
</evidence>
<dbReference type="GO" id="GO:0016020">
    <property type="term" value="C:membrane"/>
    <property type="evidence" value="ECO:0007669"/>
    <property type="project" value="UniProtKB-SubCell"/>
</dbReference>
<evidence type="ECO:0000256" key="2">
    <source>
        <dbReference type="ARBA" id="ARBA00008458"/>
    </source>
</evidence>
<comment type="subcellular location">
    <subcellularLocation>
        <location evidence="1">Membrane</location>
        <topology evidence="1">Multi-pass membrane protein</topology>
    </subcellularLocation>
</comment>
<evidence type="ECO:0000256" key="3">
    <source>
        <dbReference type="ARBA" id="ARBA00022692"/>
    </source>
</evidence>
<dbReference type="STRING" id="131310.A0A0N5A2G0"/>
<dbReference type="AlphaFoldDB" id="A0A0N5A2G0"/>
<keyword evidence="3 6" id="KW-0812">Transmembrane</keyword>
<feature type="transmembrane region" description="Helical" evidence="6">
    <location>
        <begin position="67"/>
        <end position="87"/>
    </location>
</feature>
<keyword evidence="7" id="KW-1185">Reference proteome</keyword>
<organism evidence="7 8">
    <name type="scientific">Parastrongyloides trichosuri</name>
    <name type="common">Possum-specific nematode worm</name>
    <dbReference type="NCBI Taxonomy" id="131310"/>
    <lineage>
        <taxon>Eukaryota</taxon>
        <taxon>Metazoa</taxon>
        <taxon>Ecdysozoa</taxon>
        <taxon>Nematoda</taxon>
        <taxon>Chromadorea</taxon>
        <taxon>Rhabditida</taxon>
        <taxon>Tylenchina</taxon>
        <taxon>Panagrolaimomorpha</taxon>
        <taxon>Strongyloidoidea</taxon>
        <taxon>Strongyloididae</taxon>
        <taxon>Parastrongyloides</taxon>
    </lineage>
</organism>